<dbReference type="OMA" id="NIFPVMA"/>
<protein>
    <submittedName>
        <fullName evidence="6">Metallo-hydrolase/oxidoreductase</fullName>
    </submittedName>
</protein>
<dbReference type="OrthoDB" id="10250730at2759"/>
<dbReference type="PANTHER" id="PTHR42978">
    <property type="entry name" value="QUORUM-QUENCHING LACTONASE YTNP-RELATED-RELATED"/>
    <property type="match status" value="1"/>
</dbReference>
<gene>
    <name evidence="6" type="ORF">GLAREA_12387</name>
</gene>
<dbReference type="Pfam" id="PF00753">
    <property type="entry name" value="Lactamase_B"/>
    <property type="match status" value="1"/>
</dbReference>
<dbReference type="SUPFAM" id="SSF56281">
    <property type="entry name" value="Metallo-hydrolase/oxidoreductase"/>
    <property type="match status" value="1"/>
</dbReference>
<dbReference type="Gene3D" id="3.60.15.10">
    <property type="entry name" value="Ribonuclease Z/Hydroxyacylglutathione hydrolase-like"/>
    <property type="match status" value="1"/>
</dbReference>
<dbReference type="PANTHER" id="PTHR42978:SF5">
    <property type="entry name" value="METALLO-BETA-LACTAMASE DOMAIN-CONTAINING PROTEIN"/>
    <property type="match status" value="1"/>
</dbReference>
<dbReference type="GO" id="GO:0046872">
    <property type="term" value="F:metal ion binding"/>
    <property type="evidence" value="ECO:0007669"/>
    <property type="project" value="UniProtKB-KW"/>
</dbReference>
<comment type="similarity">
    <text evidence="1">Belongs to the metallo-beta-lactamase superfamily.</text>
</comment>
<dbReference type="HOGENOM" id="CLU_030571_1_0_1"/>
<dbReference type="GO" id="GO:0016787">
    <property type="term" value="F:hydrolase activity"/>
    <property type="evidence" value="ECO:0007669"/>
    <property type="project" value="UniProtKB-KW"/>
</dbReference>
<name>S3DHW6_GLAL2</name>
<dbReference type="GeneID" id="19471428"/>
<keyword evidence="3 6" id="KW-0378">Hydrolase</keyword>
<evidence type="ECO:0000313" key="7">
    <source>
        <dbReference type="Proteomes" id="UP000016922"/>
    </source>
</evidence>
<keyword evidence="7" id="KW-1185">Reference proteome</keyword>
<reference evidence="6 7" key="1">
    <citation type="journal article" date="2013" name="BMC Genomics">
        <title>Genomics-driven discovery of the pneumocandin biosynthetic gene cluster in the fungus Glarea lozoyensis.</title>
        <authorList>
            <person name="Chen L."/>
            <person name="Yue Q."/>
            <person name="Zhang X."/>
            <person name="Xiang M."/>
            <person name="Wang C."/>
            <person name="Li S."/>
            <person name="Che Y."/>
            <person name="Ortiz-Lopez F.J."/>
            <person name="Bills G.F."/>
            <person name="Liu X."/>
            <person name="An Z."/>
        </authorList>
    </citation>
    <scope>NUCLEOTIDE SEQUENCE [LARGE SCALE GENOMIC DNA]</scope>
    <source>
        <strain evidence="7">ATCC 20868 / MF5171</strain>
    </source>
</reference>
<dbReference type="eggNOG" id="ENOG502S1A6">
    <property type="taxonomic scope" value="Eukaryota"/>
</dbReference>
<organism evidence="6 7">
    <name type="scientific">Glarea lozoyensis (strain ATCC 20868 / MF5171)</name>
    <dbReference type="NCBI Taxonomy" id="1116229"/>
    <lineage>
        <taxon>Eukaryota</taxon>
        <taxon>Fungi</taxon>
        <taxon>Dikarya</taxon>
        <taxon>Ascomycota</taxon>
        <taxon>Pezizomycotina</taxon>
        <taxon>Leotiomycetes</taxon>
        <taxon>Helotiales</taxon>
        <taxon>Helotiaceae</taxon>
        <taxon>Glarea</taxon>
    </lineage>
</organism>
<evidence type="ECO:0000256" key="2">
    <source>
        <dbReference type="ARBA" id="ARBA00022723"/>
    </source>
</evidence>
<evidence type="ECO:0000259" key="5">
    <source>
        <dbReference type="Pfam" id="PF00753"/>
    </source>
</evidence>
<dbReference type="AlphaFoldDB" id="S3DHW6"/>
<feature type="domain" description="Metallo-beta-lactamase" evidence="5">
    <location>
        <begin position="51"/>
        <end position="129"/>
    </location>
</feature>
<dbReference type="InterPro" id="IPR001279">
    <property type="entry name" value="Metallo-B-lactamas"/>
</dbReference>
<evidence type="ECO:0000313" key="6">
    <source>
        <dbReference type="EMBL" id="EPE31631.1"/>
    </source>
</evidence>
<dbReference type="CDD" id="cd07730">
    <property type="entry name" value="metallo-hydrolase-like_MBL-fold"/>
    <property type="match status" value="1"/>
</dbReference>
<dbReference type="Proteomes" id="UP000016922">
    <property type="component" value="Unassembled WGS sequence"/>
</dbReference>
<proteinExistence type="inferred from homology"/>
<dbReference type="KEGG" id="glz:GLAREA_12387"/>
<accession>S3DHW6</accession>
<dbReference type="InterPro" id="IPR036866">
    <property type="entry name" value="RibonucZ/Hydroxyglut_hydro"/>
</dbReference>
<dbReference type="EMBL" id="KE145361">
    <property type="protein sequence ID" value="EPE31631.1"/>
    <property type="molecule type" value="Genomic_DNA"/>
</dbReference>
<sequence length="360" mass="40418">MAQAHHPPDLKIPSSDATVRVRIIDTTSRISGIPIDGFMRPSIKGFEYLNCPAFSFLIEHPSSRNLLFDLGVRKDIENFSPRIINRIKEGGWKVTVEKSVRDQLSDNNVKPSSIEAIIWSHWHWDHTGDPSTFPPSTTLIAGPGFKQNFLPGYPSNPESPIKETDYADRELREISFSDLKIGRFNAFDYFGDGSFYLLDSPGHAIGHMCGLARVTSNPPSFIFMGGDACHHGGEFRPSKYLPLPSRIVPNPLKKRGSQPCPGSLFEPILRDGDRTKPFFEIPEGRVAHDTEEARRTVEKVMEADAREEVFVVMAHDDTVGEVVDLFPGYADGFARKGWVGDSRWLFLRDFEEAVEGRKEA</sequence>
<evidence type="ECO:0000256" key="1">
    <source>
        <dbReference type="ARBA" id="ARBA00007749"/>
    </source>
</evidence>
<keyword evidence="4" id="KW-0862">Zinc</keyword>
<dbReference type="RefSeq" id="XP_008081360.1">
    <property type="nucleotide sequence ID" value="XM_008083169.1"/>
</dbReference>
<keyword evidence="2" id="KW-0479">Metal-binding</keyword>
<evidence type="ECO:0000256" key="4">
    <source>
        <dbReference type="ARBA" id="ARBA00022833"/>
    </source>
</evidence>
<dbReference type="InterPro" id="IPR051013">
    <property type="entry name" value="MBL_superfamily_lactonases"/>
</dbReference>
<evidence type="ECO:0000256" key="3">
    <source>
        <dbReference type="ARBA" id="ARBA00022801"/>
    </source>
</evidence>